<dbReference type="Proteomes" id="UP000000637">
    <property type="component" value="Plasmid pTC2"/>
</dbReference>
<evidence type="ECO:0000259" key="6">
    <source>
        <dbReference type="PROSITE" id="PS51900"/>
    </source>
</evidence>
<evidence type="ECO:0000256" key="1">
    <source>
        <dbReference type="ARBA" id="ARBA00022908"/>
    </source>
</evidence>
<organism evidence="7 8">
    <name type="scientific">Paenarthrobacter aurescens (strain TC1)</name>
    <dbReference type="NCBI Taxonomy" id="290340"/>
    <lineage>
        <taxon>Bacteria</taxon>
        <taxon>Bacillati</taxon>
        <taxon>Actinomycetota</taxon>
        <taxon>Actinomycetes</taxon>
        <taxon>Micrococcales</taxon>
        <taxon>Micrococcaceae</taxon>
        <taxon>Paenarthrobacter</taxon>
    </lineage>
</organism>
<gene>
    <name evidence="7" type="ordered locus">AAur_pTC20257</name>
</gene>
<dbReference type="Pfam" id="PF02899">
    <property type="entry name" value="Phage_int_SAM_1"/>
    <property type="match status" value="1"/>
</dbReference>
<dbReference type="Gene3D" id="1.10.150.130">
    <property type="match status" value="1"/>
</dbReference>
<dbReference type="HOGENOM" id="CLU_056533_0_0_11"/>
<keyword evidence="3" id="KW-0233">DNA recombination</keyword>
<keyword evidence="1" id="KW-0229">DNA integration</keyword>
<name>A1RDU1_PAEAT</name>
<evidence type="ECO:0000256" key="3">
    <source>
        <dbReference type="ARBA" id="ARBA00023172"/>
    </source>
</evidence>
<dbReference type="eggNOG" id="COG4974">
    <property type="taxonomic scope" value="Bacteria"/>
</dbReference>
<evidence type="ECO:0000259" key="5">
    <source>
        <dbReference type="PROSITE" id="PS51898"/>
    </source>
</evidence>
<dbReference type="InterPro" id="IPR002104">
    <property type="entry name" value="Integrase_catalytic"/>
</dbReference>
<dbReference type="InterPro" id="IPR050090">
    <property type="entry name" value="Tyrosine_recombinase_XerCD"/>
</dbReference>
<dbReference type="PROSITE" id="PS51898">
    <property type="entry name" value="TYR_RECOMBINASE"/>
    <property type="match status" value="1"/>
</dbReference>
<dbReference type="GO" id="GO:0015074">
    <property type="term" value="P:DNA integration"/>
    <property type="evidence" value="ECO:0007669"/>
    <property type="project" value="UniProtKB-KW"/>
</dbReference>
<dbReference type="InterPro" id="IPR010998">
    <property type="entry name" value="Integrase_recombinase_N"/>
</dbReference>
<dbReference type="PANTHER" id="PTHR30349">
    <property type="entry name" value="PHAGE INTEGRASE-RELATED"/>
    <property type="match status" value="1"/>
</dbReference>
<geneLocation type="plasmid" evidence="7 8">
    <name>pTC2</name>
</geneLocation>
<accession>A1RDU1</accession>
<feature type="domain" description="Tyr recombinase" evidence="5">
    <location>
        <begin position="180"/>
        <end position="356"/>
    </location>
</feature>
<evidence type="ECO:0000256" key="2">
    <source>
        <dbReference type="ARBA" id="ARBA00023125"/>
    </source>
</evidence>
<keyword evidence="8" id="KW-1185">Reference proteome</keyword>
<sequence length="386" mass="43847">MDWTDSRQEFHSQRVLPGADLPRIGRVTRTADGALPWRVTGLTADSDAKDIDDFLLTLATNDCSPQTLRSYAFDLLRWWRFLAAVGIRWSTATREDVRDLVLWMRQPRQEGRRAYSPTSINHMLSVLFVFYEHHARLGQGPVANPIPSAAMGMRRYQHHNPLAPYQPQKRAAYRQRVVTGTPRALSHDLVGRVFTALTSTRDKALVAMYLATGARASELLGMKARDVDWGNQSIAVVSKGTRAYQWVPTSPDSLTWLRLYLSEMPLTSPEDALWRTLRRPYRPLQYSALRAMLVRVNKALGTAITLHDFRHTCASRLANDPSIPLTDVQAVLRHKHLTTTSKYIHTNTQDMVQRVLQHHEAPRDSSPTRAWGYDPSDMAELFGTLP</sequence>
<dbReference type="CDD" id="cd00397">
    <property type="entry name" value="DNA_BRE_C"/>
    <property type="match status" value="1"/>
</dbReference>
<dbReference type="GO" id="GO:0003677">
    <property type="term" value="F:DNA binding"/>
    <property type="evidence" value="ECO:0007669"/>
    <property type="project" value="UniProtKB-UniRule"/>
</dbReference>
<dbReference type="InterPro" id="IPR004107">
    <property type="entry name" value="Integrase_SAM-like_N"/>
</dbReference>
<dbReference type="InterPro" id="IPR011010">
    <property type="entry name" value="DNA_brk_join_enz"/>
</dbReference>
<dbReference type="KEGG" id="aau:AAur_pTC20257"/>
<evidence type="ECO:0000313" key="8">
    <source>
        <dbReference type="Proteomes" id="UP000000637"/>
    </source>
</evidence>
<keyword evidence="2 4" id="KW-0238">DNA-binding</keyword>
<dbReference type="InterPro" id="IPR013762">
    <property type="entry name" value="Integrase-like_cat_sf"/>
</dbReference>
<proteinExistence type="predicted"/>
<dbReference type="InterPro" id="IPR044068">
    <property type="entry name" value="CB"/>
</dbReference>
<dbReference type="GO" id="GO:0006310">
    <property type="term" value="P:DNA recombination"/>
    <property type="evidence" value="ECO:0007669"/>
    <property type="project" value="UniProtKB-KW"/>
</dbReference>
<dbReference type="Pfam" id="PF00589">
    <property type="entry name" value="Phage_integrase"/>
    <property type="match status" value="1"/>
</dbReference>
<dbReference type="EMBL" id="CP000476">
    <property type="protein sequence ID" value="ABM10807.1"/>
    <property type="molecule type" value="Genomic_DNA"/>
</dbReference>
<dbReference type="AlphaFoldDB" id="A1RDU1"/>
<evidence type="ECO:0000256" key="4">
    <source>
        <dbReference type="PROSITE-ProRule" id="PRU01248"/>
    </source>
</evidence>
<keyword evidence="7" id="KW-0614">Plasmid</keyword>
<protein>
    <submittedName>
        <fullName evidence="7">Phage integrase family domain protein</fullName>
    </submittedName>
</protein>
<dbReference type="Gene3D" id="1.10.443.10">
    <property type="entry name" value="Intergrase catalytic core"/>
    <property type="match status" value="1"/>
</dbReference>
<reference evidence="7 8" key="1">
    <citation type="journal article" date="2006" name="PLoS Genet.">
        <title>Secrets of soil survival revealed by the genome sequence of Arthrobacter aurescens TC1.</title>
        <authorList>
            <person name="Mongodin E.F."/>
            <person name="Shapir N."/>
            <person name="Daugherty S.C."/>
            <person name="DeBoy R.T."/>
            <person name="Emerson J.B."/>
            <person name="Shvartzbeyn A."/>
            <person name="Radune D."/>
            <person name="Vamathevan J."/>
            <person name="Riggs F."/>
            <person name="Grinberg V."/>
            <person name="Khouri H."/>
            <person name="Wackett L.P."/>
            <person name="Nelson K.E."/>
            <person name="Sadowsky M.J."/>
        </authorList>
    </citation>
    <scope>NUCLEOTIDE SEQUENCE [LARGE SCALE GENOMIC DNA]</scope>
    <source>
        <strain evidence="7 8">TC1</strain>
    </source>
</reference>
<dbReference type="PROSITE" id="PS51900">
    <property type="entry name" value="CB"/>
    <property type="match status" value="1"/>
</dbReference>
<evidence type="ECO:0000313" key="7">
    <source>
        <dbReference type="EMBL" id="ABM10807.1"/>
    </source>
</evidence>
<feature type="domain" description="Core-binding (CB)" evidence="6">
    <location>
        <begin position="45"/>
        <end position="135"/>
    </location>
</feature>
<dbReference type="SUPFAM" id="SSF56349">
    <property type="entry name" value="DNA breaking-rejoining enzymes"/>
    <property type="match status" value="1"/>
</dbReference>
<dbReference type="PANTHER" id="PTHR30349:SF81">
    <property type="entry name" value="TYROSINE RECOMBINASE XERC"/>
    <property type="match status" value="1"/>
</dbReference>